<name>A0A917FA33_9BACL</name>
<evidence type="ECO:0000256" key="1">
    <source>
        <dbReference type="ARBA" id="ARBA00022448"/>
    </source>
</evidence>
<dbReference type="RefSeq" id="WP_189021669.1">
    <property type="nucleotide sequence ID" value="NZ_BMKR01000001.1"/>
</dbReference>
<evidence type="ECO:0000313" key="6">
    <source>
        <dbReference type="Proteomes" id="UP000637643"/>
    </source>
</evidence>
<sequence>MSSSKTNVNSSGLCVKDLQVEYNNGQPALGKVNFILPEHGIYTVIGPSGSGKSTLLRAVAGLLPDYAGQLLFNGKAVQDKETLIGLVPQNYGLLPWKTVRANIRTALRIARPAISDKQEVESRIQRWLTSMGISELAGRYPLSLSGGQQQRVAIARAFAIMPTILLLDEPFSALDAITREALQVLFLEHWLAHPVTALFVTHDVEEAILLGQQIIILPASKEETPDIVDNRAVFGMKHEDKRSSEDFFEQTKRIRKVMREKW</sequence>
<accession>A0A917FA33</accession>
<proteinExistence type="predicted"/>
<dbReference type="PANTHER" id="PTHR42788">
    <property type="entry name" value="TAURINE IMPORT ATP-BINDING PROTEIN-RELATED"/>
    <property type="match status" value="1"/>
</dbReference>
<keyword evidence="6" id="KW-1185">Reference proteome</keyword>
<dbReference type="GO" id="GO:0005524">
    <property type="term" value="F:ATP binding"/>
    <property type="evidence" value="ECO:0007669"/>
    <property type="project" value="UniProtKB-KW"/>
</dbReference>
<dbReference type="GO" id="GO:0016887">
    <property type="term" value="F:ATP hydrolysis activity"/>
    <property type="evidence" value="ECO:0007669"/>
    <property type="project" value="InterPro"/>
</dbReference>
<keyword evidence="3 5" id="KW-0067">ATP-binding</keyword>
<feature type="domain" description="ABC transporter" evidence="4">
    <location>
        <begin position="13"/>
        <end position="244"/>
    </location>
</feature>
<gene>
    <name evidence="5" type="ORF">GCM10010912_01090</name>
</gene>
<dbReference type="InterPro" id="IPR027417">
    <property type="entry name" value="P-loop_NTPase"/>
</dbReference>
<dbReference type="InterPro" id="IPR050166">
    <property type="entry name" value="ABC_transporter_ATP-bind"/>
</dbReference>
<comment type="caution">
    <text evidence="5">The sequence shown here is derived from an EMBL/GenBank/DDBJ whole genome shotgun (WGS) entry which is preliminary data.</text>
</comment>
<reference evidence="5" key="1">
    <citation type="journal article" date="2014" name="Int. J. Syst. Evol. Microbiol.">
        <title>Complete genome sequence of Corynebacterium casei LMG S-19264T (=DSM 44701T), isolated from a smear-ripened cheese.</title>
        <authorList>
            <consortium name="US DOE Joint Genome Institute (JGI-PGF)"/>
            <person name="Walter F."/>
            <person name="Albersmeier A."/>
            <person name="Kalinowski J."/>
            <person name="Ruckert C."/>
        </authorList>
    </citation>
    <scope>NUCLEOTIDE SEQUENCE</scope>
    <source>
        <strain evidence="5">CGMCC 1.16134</strain>
    </source>
</reference>
<dbReference type="Pfam" id="PF00005">
    <property type="entry name" value="ABC_tran"/>
    <property type="match status" value="1"/>
</dbReference>
<keyword evidence="1" id="KW-0813">Transport</keyword>
<dbReference type="Gene3D" id="3.40.50.300">
    <property type="entry name" value="P-loop containing nucleotide triphosphate hydrolases"/>
    <property type="match status" value="1"/>
</dbReference>
<evidence type="ECO:0000256" key="3">
    <source>
        <dbReference type="ARBA" id="ARBA00022840"/>
    </source>
</evidence>
<dbReference type="SUPFAM" id="SSF52540">
    <property type="entry name" value="P-loop containing nucleoside triphosphate hydrolases"/>
    <property type="match status" value="1"/>
</dbReference>
<dbReference type="AlphaFoldDB" id="A0A917FA33"/>
<dbReference type="InterPro" id="IPR003439">
    <property type="entry name" value="ABC_transporter-like_ATP-bd"/>
</dbReference>
<organism evidence="5 6">
    <name type="scientific">Paenibacillus albidus</name>
    <dbReference type="NCBI Taxonomy" id="2041023"/>
    <lineage>
        <taxon>Bacteria</taxon>
        <taxon>Bacillati</taxon>
        <taxon>Bacillota</taxon>
        <taxon>Bacilli</taxon>
        <taxon>Bacillales</taxon>
        <taxon>Paenibacillaceae</taxon>
        <taxon>Paenibacillus</taxon>
    </lineage>
</organism>
<dbReference type="PANTHER" id="PTHR42788:SF20">
    <property type="entry name" value="ABC TRANSPORTER ATP-BINDING PROTEIN"/>
    <property type="match status" value="1"/>
</dbReference>
<evidence type="ECO:0000313" key="5">
    <source>
        <dbReference type="EMBL" id="GGF59663.1"/>
    </source>
</evidence>
<dbReference type="InterPro" id="IPR017871">
    <property type="entry name" value="ABC_transporter-like_CS"/>
</dbReference>
<keyword evidence="2" id="KW-0547">Nucleotide-binding</keyword>
<dbReference type="PROSITE" id="PS50893">
    <property type="entry name" value="ABC_TRANSPORTER_2"/>
    <property type="match status" value="1"/>
</dbReference>
<dbReference type="InterPro" id="IPR003593">
    <property type="entry name" value="AAA+_ATPase"/>
</dbReference>
<dbReference type="SMART" id="SM00382">
    <property type="entry name" value="AAA"/>
    <property type="match status" value="1"/>
</dbReference>
<dbReference type="PROSITE" id="PS00211">
    <property type="entry name" value="ABC_TRANSPORTER_1"/>
    <property type="match status" value="1"/>
</dbReference>
<protein>
    <submittedName>
        <fullName evidence="5">ABC transporter ATP-binding protein</fullName>
    </submittedName>
</protein>
<dbReference type="EMBL" id="BMKR01000001">
    <property type="protein sequence ID" value="GGF59663.1"/>
    <property type="molecule type" value="Genomic_DNA"/>
</dbReference>
<evidence type="ECO:0000259" key="4">
    <source>
        <dbReference type="PROSITE" id="PS50893"/>
    </source>
</evidence>
<dbReference type="Proteomes" id="UP000637643">
    <property type="component" value="Unassembled WGS sequence"/>
</dbReference>
<evidence type="ECO:0000256" key="2">
    <source>
        <dbReference type="ARBA" id="ARBA00022741"/>
    </source>
</evidence>
<reference evidence="5" key="2">
    <citation type="submission" date="2020-09" db="EMBL/GenBank/DDBJ databases">
        <authorList>
            <person name="Sun Q."/>
            <person name="Zhou Y."/>
        </authorList>
    </citation>
    <scope>NUCLEOTIDE SEQUENCE</scope>
    <source>
        <strain evidence="5">CGMCC 1.16134</strain>
    </source>
</reference>